<dbReference type="AlphaFoldDB" id="A0A6A6VC16"/>
<feature type="non-terminal residue" evidence="2">
    <location>
        <position position="1"/>
    </location>
</feature>
<keyword evidence="3" id="KW-1185">Reference proteome</keyword>
<name>A0A6A6VC16_9PLEO</name>
<evidence type="ECO:0000313" key="2">
    <source>
        <dbReference type="EMBL" id="KAF2746781.1"/>
    </source>
</evidence>
<dbReference type="InterPro" id="IPR009057">
    <property type="entry name" value="Homeodomain-like_sf"/>
</dbReference>
<accession>A0A6A6VC16</accession>
<evidence type="ECO:0000313" key="3">
    <source>
        <dbReference type="Proteomes" id="UP000799440"/>
    </source>
</evidence>
<dbReference type="Pfam" id="PF04433">
    <property type="entry name" value="SWIRM"/>
    <property type="match status" value="1"/>
</dbReference>
<dbReference type="GO" id="GO:0010468">
    <property type="term" value="P:regulation of gene expression"/>
    <property type="evidence" value="ECO:0007669"/>
    <property type="project" value="UniProtKB-ARBA"/>
</dbReference>
<dbReference type="FunFam" id="1.10.10.10:FF:000087">
    <property type="entry name" value="Transcriptional adapter 2"/>
    <property type="match status" value="1"/>
</dbReference>
<feature type="domain" description="SWIRM" evidence="1">
    <location>
        <begin position="61"/>
        <end position="132"/>
    </location>
</feature>
<dbReference type="Proteomes" id="UP000799440">
    <property type="component" value="Unassembled WGS sequence"/>
</dbReference>
<feature type="non-terminal residue" evidence="2">
    <location>
        <position position="140"/>
    </location>
</feature>
<proteinExistence type="predicted"/>
<dbReference type="InterPro" id="IPR007526">
    <property type="entry name" value="SWIRM"/>
</dbReference>
<evidence type="ECO:0000259" key="1">
    <source>
        <dbReference type="Pfam" id="PF04433"/>
    </source>
</evidence>
<organism evidence="2 3">
    <name type="scientific">Sporormia fimetaria CBS 119925</name>
    <dbReference type="NCBI Taxonomy" id="1340428"/>
    <lineage>
        <taxon>Eukaryota</taxon>
        <taxon>Fungi</taxon>
        <taxon>Dikarya</taxon>
        <taxon>Ascomycota</taxon>
        <taxon>Pezizomycotina</taxon>
        <taxon>Dothideomycetes</taxon>
        <taxon>Pleosporomycetidae</taxon>
        <taxon>Pleosporales</taxon>
        <taxon>Sporormiaceae</taxon>
        <taxon>Sporormia</taxon>
    </lineage>
</organism>
<dbReference type="SUPFAM" id="SSF46689">
    <property type="entry name" value="Homeodomain-like"/>
    <property type="match status" value="1"/>
</dbReference>
<dbReference type="Gene3D" id="1.10.10.10">
    <property type="entry name" value="Winged helix-like DNA-binding domain superfamily/Winged helix DNA-binding domain"/>
    <property type="match status" value="1"/>
</dbReference>
<reference evidence="2" key="1">
    <citation type="journal article" date="2020" name="Stud. Mycol.">
        <title>101 Dothideomycetes genomes: a test case for predicting lifestyles and emergence of pathogens.</title>
        <authorList>
            <person name="Haridas S."/>
            <person name="Albert R."/>
            <person name="Binder M."/>
            <person name="Bloem J."/>
            <person name="Labutti K."/>
            <person name="Salamov A."/>
            <person name="Andreopoulos B."/>
            <person name="Baker S."/>
            <person name="Barry K."/>
            <person name="Bills G."/>
            <person name="Bluhm B."/>
            <person name="Cannon C."/>
            <person name="Castanera R."/>
            <person name="Culley D."/>
            <person name="Daum C."/>
            <person name="Ezra D."/>
            <person name="Gonzalez J."/>
            <person name="Henrissat B."/>
            <person name="Kuo A."/>
            <person name="Liang C."/>
            <person name="Lipzen A."/>
            <person name="Lutzoni F."/>
            <person name="Magnuson J."/>
            <person name="Mondo S."/>
            <person name="Nolan M."/>
            <person name="Ohm R."/>
            <person name="Pangilinan J."/>
            <person name="Park H.-J."/>
            <person name="Ramirez L."/>
            <person name="Alfaro M."/>
            <person name="Sun H."/>
            <person name="Tritt A."/>
            <person name="Yoshinaga Y."/>
            <person name="Zwiers L.-H."/>
            <person name="Turgeon B."/>
            <person name="Goodwin S."/>
            <person name="Spatafora J."/>
            <person name="Crous P."/>
            <person name="Grigoriev I."/>
        </authorList>
    </citation>
    <scope>NUCLEOTIDE SEQUENCE</scope>
    <source>
        <strain evidence="2">CBS 119925</strain>
    </source>
</reference>
<dbReference type="OrthoDB" id="5598695at2759"/>
<gene>
    <name evidence="2" type="ORF">M011DRAFT_375685</name>
</gene>
<protein>
    <recommendedName>
        <fullName evidence="1">SWIRM domain-containing protein</fullName>
    </recommendedName>
</protein>
<dbReference type="EMBL" id="MU006576">
    <property type="protein sequence ID" value="KAF2746781.1"/>
    <property type="molecule type" value="Genomic_DNA"/>
</dbReference>
<dbReference type="InterPro" id="IPR036388">
    <property type="entry name" value="WH-like_DNA-bd_sf"/>
</dbReference>
<sequence length="140" mass="15837">TVPKPTKESKTKQEDDKFWTVEDLSPPTSNLDGHPVSYLVDCVEHLTCPRRDLKEPDPHTQLLHPAEAFLAGTLSFTAAKYLTQKRKIFLQLVENKRQGKGFTKTHAQQACGVDVNKASKLFEAFKGVGWFDEKLFQAHL</sequence>